<feature type="transmembrane region" description="Helical" evidence="7">
    <location>
        <begin position="418"/>
        <end position="437"/>
    </location>
</feature>
<dbReference type="Gene3D" id="1.10.510.10">
    <property type="entry name" value="Transferase(Phosphotransferase) domain 1"/>
    <property type="match status" value="1"/>
</dbReference>
<dbReference type="InterPro" id="IPR017441">
    <property type="entry name" value="Protein_kinase_ATP_BS"/>
</dbReference>
<evidence type="ECO:0000313" key="10">
    <source>
        <dbReference type="Proteomes" id="UP000034883"/>
    </source>
</evidence>
<feature type="transmembrane region" description="Helical" evidence="7">
    <location>
        <begin position="467"/>
        <end position="486"/>
    </location>
</feature>
<proteinExistence type="predicted"/>
<reference evidence="9 10" key="1">
    <citation type="submission" date="2015-03" db="EMBL/GenBank/DDBJ databases">
        <title>Genome assembly of Sandaracinus amylolyticus DSM 53668.</title>
        <authorList>
            <person name="Sharma G."/>
            <person name="Subramanian S."/>
        </authorList>
    </citation>
    <scope>NUCLEOTIDE SEQUENCE [LARGE SCALE GENOMIC DNA]</scope>
    <source>
        <strain evidence="9 10">DSM 53668</strain>
    </source>
</reference>
<dbReference type="PROSITE" id="PS00107">
    <property type="entry name" value="PROTEIN_KINASE_ATP"/>
    <property type="match status" value="1"/>
</dbReference>
<dbReference type="PROSITE" id="PS50011">
    <property type="entry name" value="PROTEIN_KINASE_DOM"/>
    <property type="match status" value="1"/>
</dbReference>
<feature type="transmembrane region" description="Helical" evidence="7">
    <location>
        <begin position="444"/>
        <end position="461"/>
    </location>
</feature>
<dbReference type="Pfam" id="PF00069">
    <property type="entry name" value="Pkinase"/>
    <property type="match status" value="1"/>
</dbReference>
<evidence type="ECO:0000259" key="8">
    <source>
        <dbReference type="PROSITE" id="PS50011"/>
    </source>
</evidence>
<keyword evidence="10" id="KW-1185">Reference proteome</keyword>
<dbReference type="PANTHER" id="PTHR43289:SF6">
    <property type="entry name" value="SERINE_THREONINE-PROTEIN KINASE NEKL-3"/>
    <property type="match status" value="1"/>
</dbReference>
<accession>A0A0F6W7Y9</accession>
<feature type="transmembrane region" description="Helical" evidence="7">
    <location>
        <begin position="395"/>
        <end position="412"/>
    </location>
</feature>
<dbReference type="Gene3D" id="3.30.200.20">
    <property type="entry name" value="Phosphorylase Kinase, domain 1"/>
    <property type="match status" value="1"/>
</dbReference>
<dbReference type="GO" id="GO:0004674">
    <property type="term" value="F:protein serine/threonine kinase activity"/>
    <property type="evidence" value="ECO:0007669"/>
    <property type="project" value="UniProtKB-KW"/>
</dbReference>
<dbReference type="GO" id="GO:0005524">
    <property type="term" value="F:ATP binding"/>
    <property type="evidence" value="ECO:0007669"/>
    <property type="project" value="UniProtKB-UniRule"/>
</dbReference>
<feature type="transmembrane region" description="Helical" evidence="7">
    <location>
        <begin position="537"/>
        <end position="560"/>
    </location>
</feature>
<keyword evidence="4 5" id="KW-0067">ATP-binding</keyword>
<dbReference type="OrthoDB" id="9801841at2"/>
<dbReference type="InterPro" id="IPR000719">
    <property type="entry name" value="Prot_kinase_dom"/>
</dbReference>
<dbReference type="InterPro" id="IPR011009">
    <property type="entry name" value="Kinase-like_dom_sf"/>
</dbReference>
<evidence type="ECO:0000256" key="6">
    <source>
        <dbReference type="SAM" id="MobiDB-lite"/>
    </source>
</evidence>
<evidence type="ECO:0000256" key="7">
    <source>
        <dbReference type="SAM" id="Phobius"/>
    </source>
</evidence>
<sequence length="587" mass="63684">MIAMGGDDREGGMFDDPTFLARYAPTGTLGAGSSAEVQLCRDGRIGRDVAVKVLRADQSEDRDARTRFLREARLQGRLEHPGVVPVYELADAERARPWFTMKRVRGITLEGVIARLVARDAETCARFTRARLLAAFVQCCRTIDFAHAQNVVHRDLSPRNVMLGEFGEVHVLDWGLARLSDPGERTRANEEDDLSETRPGQALGTPGYMSPEQALGDPDVGPEADVYALGVILFEILATRPFNPGSTTRERLDLTIRGIEPSAALAGGEHDVPPELARVIASATRAHPGERTRTARELADAVERFLDGDRDLAERTRMADALVIDAKSALAREDGAIATSLLARAVALVPKHVEASTLLSRLLLEPPREVPPAVHERMSRWAEGAWRAAARTATLRYLFWCSFIPVWIVMGFRDPPAAIFAIGTLVAMTAAMGLVAAGAMRGMLGAVVSFLAGTISIAVFTQVFSPVLVAPTLMATHLIVYCAYAAPVQRAMLIAVALAGMGIPIVLEELGVLAPTFVVDAQGIHVLPRLVDFEPRLTWWLLVMGATTAVGVPGVIAGRVRDALVGSQRKLLLHTWHLEALLPRDER</sequence>
<keyword evidence="2 5" id="KW-0547">Nucleotide-binding</keyword>
<organism evidence="9 10">
    <name type="scientific">Sandaracinus amylolyticus</name>
    <dbReference type="NCBI Taxonomy" id="927083"/>
    <lineage>
        <taxon>Bacteria</taxon>
        <taxon>Pseudomonadati</taxon>
        <taxon>Myxococcota</taxon>
        <taxon>Polyangia</taxon>
        <taxon>Polyangiales</taxon>
        <taxon>Sandaracinaceae</taxon>
        <taxon>Sandaracinus</taxon>
    </lineage>
</organism>
<feature type="binding site" evidence="5">
    <location>
        <position position="52"/>
    </location>
    <ligand>
        <name>ATP</name>
        <dbReference type="ChEBI" id="CHEBI:30616"/>
    </ligand>
</feature>
<dbReference type="PANTHER" id="PTHR43289">
    <property type="entry name" value="MITOGEN-ACTIVATED PROTEIN KINASE KINASE KINASE 20-RELATED"/>
    <property type="match status" value="1"/>
</dbReference>
<evidence type="ECO:0000256" key="2">
    <source>
        <dbReference type="ARBA" id="ARBA00022741"/>
    </source>
</evidence>
<feature type="transmembrane region" description="Helical" evidence="7">
    <location>
        <begin position="493"/>
        <end position="517"/>
    </location>
</feature>
<gene>
    <name evidence="9" type="ORF">DB32_006872</name>
</gene>
<evidence type="ECO:0000256" key="3">
    <source>
        <dbReference type="ARBA" id="ARBA00022777"/>
    </source>
</evidence>
<evidence type="ECO:0000256" key="1">
    <source>
        <dbReference type="ARBA" id="ARBA00022679"/>
    </source>
</evidence>
<dbReference type="Proteomes" id="UP000034883">
    <property type="component" value="Chromosome"/>
</dbReference>
<feature type="region of interest" description="Disordered" evidence="6">
    <location>
        <begin position="183"/>
        <end position="216"/>
    </location>
</feature>
<evidence type="ECO:0000313" key="9">
    <source>
        <dbReference type="EMBL" id="AKF09723.1"/>
    </source>
</evidence>
<dbReference type="AlphaFoldDB" id="A0A0F6W7Y9"/>
<keyword evidence="7" id="KW-1133">Transmembrane helix</keyword>
<dbReference type="KEGG" id="samy:DB32_006872"/>
<keyword evidence="7" id="KW-0472">Membrane</keyword>
<dbReference type="SUPFAM" id="SSF56112">
    <property type="entry name" value="Protein kinase-like (PK-like)"/>
    <property type="match status" value="1"/>
</dbReference>
<name>A0A0F6W7Y9_9BACT</name>
<feature type="domain" description="Protein kinase" evidence="8">
    <location>
        <begin position="23"/>
        <end position="306"/>
    </location>
</feature>
<keyword evidence="1" id="KW-0808">Transferase</keyword>
<evidence type="ECO:0000256" key="5">
    <source>
        <dbReference type="PROSITE-ProRule" id="PRU10141"/>
    </source>
</evidence>
<keyword evidence="3 9" id="KW-0418">Kinase</keyword>
<protein>
    <submittedName>
        <fullName evidence="9">Serine/threonine protein kinase PpkA</fullName>
    </submittedName>
</protein>
<dbReference type="EMBL" id="CP011125">
    <property type="protein sequence ID" value="AKF09723.1"/>
    <property type="molecule type" value="Genomic_DNA"/>
</dbReference>
<keyword evidence="9" id="KW-0723">Serine/threonine-protein kinase</keyword>
<dbReference type="PROSITE" id="PS00109">
    <property type="entry name" value="PROTEIN_KINASE_TYR"/>
    <property type="match status" value="1"/>
</dbReference>
<evidence type="ECO:0000256" key="4">
    <source>
        <dbReference type="ARBA" id="ARBA00022840"/>
    </source>
</evidence>
<keyword evidence="7" id="KW-0812">Transmembrane</keyword>
<dbReference type="STRING" id="927083.DB32_006872"/>
<dbReference type="CDD" id="cd14014">
    <property type="entry name" value="STKc_PknB_like"/>
    <property type="match status" value="1"/>
</dbReference>
<dbReference type="InterPro" id="IPR008266">
    <property type="entry name" value="Tyr_kinase_AS"/>
</dbReference>